<evidence type="ECO:0000313" key="1">
    <source>
        <dbReference type="EMBL" id="GFD59963.1"/>
    </source>
</evidence>
<comment type="caution">
    <text evidence="1">The sequence shown here is derived from an EMBL/GenBank/DDBJ whole genome shotgun (WGS) entry which is preliminary data.</text>
</comment>
<feature type="non-terminal residue" evidence="1">
    <location>
        <position position="1"/>
    </location>
</feature>
<sequence>QLDRGEGELVAEFGIGAAEFLGDAMEGGIDGETRLGADHQQVECVRQTLADCVGALGDLVLEENIRRLVRQDKGDRDDAVLL</sequence>
<organism evidence="1">
    <name type="scientific">Tanacetum cinerariifolium</name>
    <name type="common">Dalmatian daisy</name>
    <name type="synonym">Chrysanthemum cinerariifolium</name>
    <dbReference type="NCBI Taxonomy" id="118510"/>
    <lineage>
        <taxon>Eukaryota</taxon>
        <taxon>Viridiplantae</taxon>
        <taxon>Streptophyta</taxon>
        <taxon>Embryophyta</taxon>
        <taxon>Tracheophyta</taxon>
        <taxon>Spermatophyta</taxon>
        <taxon>Magnoliopsida</taxon>
        <taxon>eudicotyledons</taxon>
        <taxon>Gunneridae</taxon>
        <taxon>Pentapetalae</taxon>
        <taxon>asterids</taxon>
        <taxon>campanulids</taxon>
        <taxon>Asterales</taxon>
        <taxon>Asteraceae</taxon>
        <taxon>Asteroideae</taxon>
        <taxon>Anthemideae</taxon>
        <taxon>Anthemidinae</taxon>
        <taxon>Tanacetum</taxon>
    </lineage>
</organism>
<proteinExistence type="predicted"/>
<dbReference type="AlphaFoldDB" id="A0A699XL56"/>
<feature type="non-terminal residue" evidence="1">
    <location>
        <position position="82"/>
    </location>
</feature>
<dbReference type="EMBL" id="BKCJ011871683">
    <property type="protein sequence ID" value="GFD59963.1"/>
    <property type="molecule type" value="Genomic_DNA"/>
</dbReference>
<protein>
    <submittedName>
        <fullName evidence="1">Uncharacterized protein</fullName>
    </submittedName>
</protein>
<gene>
    <name evidence="1" type="ORF">Tci_931932</name>
</gene>
<name>A0A699XL56_TANCI</name>
<reference evidence="1" key="1">
    <citation type="journal article" date="2019" name="Sci. Rep.">
        <title>Draft genome of Tanacetum cinerariifolium, the natural source of mosquito coil.</title>
        <authorList>
            <person name="Yamashiro T."/>
            <person name="Shiraishi A."/>
            <person name="Satake H."/>
            <person name="Nakayama K."/>
        </authorList>
    </citation>
    <scope>NUCLEOTIDE SEQUENCE</scope>
</reference>
<accession>A0A699XL56</accession>